<accession>A0AAD9URP8</accession>
<dbReference type="EMBL" id="JARQWQ010000182">
    <property type="protein sequence ID" value="KAK2547489.1"/>
    <property type="molecule type" value="Genomic_DNA"/>
</dbReference>
<dbReference type="AlphaFoldDB" id="A0AAD9URP8"/>
<dbReference type="Proteomes" id="UP001249851">
    <property type="component" value="Unassembled WGS sequence"/>
</dbReference>
<comment type="caution">
    <text evidence="2">The sequence shown here is derived from an EMBL/GenBank/DDBJ whole genome shotgun (WGS) entry which is preliminary data.</text>
</comment>
<feature type="non-terminal residue" evidence="2">
    <location>
        <position position="342"/>
    </location>
</feature>
<name>A0AAD9URP8_ACRCE</name>
<keyword evidence="3" id="KW-1185">Reference proteome</keyword>
<evidence type="ECO:0000313" key="2">
    <source>
        <dbReference type="EMBL" id="KAK2547489.1"/>
    </source>
</evidence>
<sequence>MERYEFKRRSKRWGLKSLMSRILTRFPSLHGKELSLKYGDTLNDWIELHADDLDSFVDMIETVKDSARENPLRLLNSKCARTPKQTAQERLRSSPSPNYERASGSVHVAKNQPARRLDEEFTCSLNEKNFRETCMSNKNTTLSYCQSKQHEVFELESRFKPALGSSRKPLCSNCHTSGHSKTMCSVAPCSTATICKEIKRHPAEEKYFKASLNTFASKVQLNVVRSDPEKYLRITTTGAKLPNWLIPNANEIKKLIHEYDEGFAITKQTTLEQNQQTNVNPVKRPWEARGIRFPGRGILPNSSSTPSTSSGCAATFGAEPVFYSDFAMPLTFEQEKMYLELG</sequence>
<reference evidence="2" key="2">
    <citation type="journal article" date="2023" name="Science">
        <title>Genomic signatures of disease resistance in endangered staghorn corals.</title>
        <authorList>
            <person name="Vollmer S.V."/>
            <person name="Selwyn J.D."/>
            <person name="Despard B.A."/>
            <person name="Roesel C.L."/>
        </authorList>
    </citation>
    <scope>NUCLEOTIDE SEQUENCE</scope>
    <source>
        <strain evidence="2">K2</strain>
    </source>
</reference>
<organism evidence="2 3">
    <name type="scientific">Acropora cervicornis</name>
    <name type="common">Staghorn coral</name>
    <dbReference type="NCBI Taxonomy" id="6130"/>
    <lineage>
        <taxon>Eukaryota</taxon>
        <taxon>Metazoa</taxon>
        <taxon>Cnidaria</taxon>
        <taxon>Anthozoa</taxon>
        <taxon>Hexacorallia</taxon>
        <taxon>Scleractinia</taxon>
        <taxon>Astrocoeniina</taxon>
        <taxon>Acroporidae</taxon>
        <taxon>Acropora</taxon>
    </lineage>
</organism>
<gene>
    <name evidence="2" type="ORF">P5673_032532</name>
</gene>
<feature type="region of interest" description="Disordered" evidence="1">
    <location>
        <begin position="81"/>
        <end position="110"/>
    </location>
</feature>
<proteinExistence type="predicted"/>
<evidence type="ECO:0000313" key="3">
    <source>
        <dbReference type="Proteomes" id="UP001249851"/>
    </source>
</evidence>
<protein>
    <submittedName>
        <fullName evidence="2">Uncharacterized protein</fullName>
    </submittedName>
</protein>
<reference evidence="2" key="1">
    <citation type="journal article" date="2023" name="G3 (Bethesda)">
        <title>Whole genome assembly and annotation of the endangered Caribbean coral Acropora cervicornis.</title>
        <authorList>
            <person name="Selwyn J.D."/>
            <person name="Vollmer S.V."/>
        </authorList>
    </citation>
    <scope>NUCLEOTIDE SEQUENCE</scope>
    <source>
        <strain evidence="2">K2</strain>
    </source>
</reference>
<evidence type="ECO:0000256" key="1">
    <source>
        <dbReference type="SAM" id="MobiDB-lite"/>
    </source>
</evidence>